<keyword evidence="2 6" id="KW-0378">Hydrolase</keyword>
<organism evidence="6">
    <name type="scientific">Sphingomonas psychrotolerans</name>
    <dbReference type="NCBI Taxonomy" id="1327635"/>
    <lineage>
        <taxon>Bacteria</taxon>
        <taxon>Pseudomonadati</taxon>
        <taxon>Pseudomonadota</taxon>
        <taxon>Alphaproteobacteria</taxon>
        <taxon>Sphingomonadales</taxon>
        <taxon>Sphingomonadaceae</taxon>
        <taxon>Sphingomonas</taxon>
    </lineage>
</organism>
<comment type="caution">
    <text evidence="6">The sequence shown here is derived from an EMBL/GenBank/DDBJ whole genome shotgun (WGS) entry which is preliminary data.</text>
</comment>
<dbReference type="Gene3D" id="2.115.10.20">
    <property type="entry name" value="Glycosyl hydrolase domain, family 43"/>
    <property type="match status" value="1"/>
</dbReference>
<keyword evidence="3" id="KW-0326">Glycosidase</keyword>
<sequence length="601" mass="65400">MSLLGAQTRAPTQYRAKQPPAVSGRPGGDRPDTPSLQAGRRALLAALLSFAAPAIAQPVASFDWFEYRGKEPVAAGPGEYHNPILQGFYPDPSVTRVGSDFYLVTSTFGYFPGIPVFHSRDLVSWTQIGNAIDRPGQLDFKQLGLSRGVFAPTIQAKAGTFYILNTCVDCGGNFVITAKNPAGPWSDPVWLPDLEGGIDPSLFFDTDGKTWILNNGPPEGTPQYEGHRAIWIQQFDLKTLKTLGPRKLLVNGGVDFSKKPIWIEGPHIFKKDGYYYLSCAEGGTAEGHSQVILRSRSVSGPYEANAANPILTQRDLPRDRGNPITSAGHAQLVTTPDGNWWATFLAVRPYAGDFYSTGRETFLMPVRWENGWPRITDPGQAIPWTHARPALPAQPAPAVPTSGSFTVRDEFDGAALPPYWMMLRNPRINWFRLVNGAAKLEARPVGLGDTANPSFLARRQQHRNAAAETVVRFTPEKDGDRAGMAVLQNDEHWFFLGVKQVAGKLALVLERRDGPDTPAAGETVAAVDAATYGIAAGKPLALRIEVQGNRYIFSYARVLGSPDVPMLAWRPLTRLTTDSLTTKVAGGFVGSVFGIFAGTEK</sequence>
<feature type="region of interest" description="Disordered" evidence="4">
    <location>
        <begin position="1"/>
        <end position="36"/>
    </location>
</feature>
<dbReference type="InterPro" id="IPR006710">
    <property type="entry name" value="Glyco_hydro_43"/>
</dbReference>
<dbReference type="InterPro" id="IPR013320">
    <property type="entry name" value="ConA-like_dom_sf"/>
</dbReference>
<dbReference type="InterPro" id="IPR041542">
    <property type="entry name" value="GH43_C2"/>
</dbReference>
<evidence type="ECO:0000256" key="2">
    <source>
        <dbReference type="ARBA" id="ARBA00022801"/>
    </source>
</evidence>
<evidence type="ECO:0000256" key="4">
    <source>
        <dbReference type="SAM" id="MobiDB-lite"/>
    </source>
</evidence>
<comment type="similarity">
    <text evidence="1">Belongs to the glycosyl hydrolase 43 family.</text>
</comment>
<reference evidence="6" key="1">
    <citation type="submission" date="2022-04" db="EMBL/GenBank/DDBJ databases">
        <title>Tomato heritable bacteria conferring resistance against bacterial wilt.</title>
        <authorList>
            <person name="Yin J."/>
        </authorList>
    </citation>
    <scope>NUCLEOTIDE SEQUENCE</scope>
    <source>
        <strain evidence="6">Cra20</strain>
    </source>
</reference>
<dbReference type="Gene3D" id="2.60.120.200">
    <property type="match status" value="1"/>
</dbReference>
<evidence type="ECO:0000259" key="5">
    <source>
        <dbReference type="Pfam" id="PF17851"/>
    </source>
</evidence>
<protein>
    <submittedName>
        <fullName evidence="6">Glycoside hydrolase family 43 protein</fullName>
    </submittedName>
</protein>
<dbReference type="Pfam" id="PF17851">
    <property type="entry name" value="GH43_C2"/>
    <property type="match status" value="1"/>
</dbReference>
<evidence type="ECO:0000256" key="3">
    <source>
        <dbReference type="ARBA" id="ARBA00023295"/>
    </source>
</evidence>
<dbReference type="SUPFAM" id="SSF49899">
    <property type="entry name" value="Concanavalin A-like lectins/glucanases"/>
    <property type="match status" value="1"/>
</dbReference>
<accession>A0ABU3N1U9</accession>
<dbReference type="GO" id="GO:0016787">
    <property type="term" value="F:hydrolase activity"/>
    <property type="evidence" value="ECO:0007669"/>
    <property type="project" value="UniProtKB-KW"/>
</dbReference>
<dbReference type="Pfam" id="PF04616">
    <property type="entry name" value="Glyco_hydro_43"/>
    <property type="match status" value="1"/>
</dbReference>
<evidence type="ECO:0000313" key="6">
    <source>
        <dbReference type="EMBL" id="MDT8758533.1"/>
    </source>
</evidence>
<dbReference type="SUPFAM" id="SSF75005">
    <property type="entry name" value="Arabinanase/levansucrase/invertase"/>
    <property type="match status" value="1"/>
</dbReference>
<gene>
    <name evidence="6" type="ORF">MZO42_07470</name>
</gene>
<dbReference type="PANTHER" id="PTHR42812:SF12">
    <property type="entry name" value="BETA-XYLOSIDASE-RELATED"/>
    <property type="match status" value="1"/>
</dbReference>
<dbReference type="PANTHER" id="PTHR42812">
    <property type="entry name" value="BETA-XYLOSIDASE"/>
    <property type="match status" value="1"/>
</dbReference>
<evidence type="ECO:0000256" key="1">
    <source>
        <dbReference type="ARBA" id="ARBA00009865"/>
    </source>
</evidence>
<feature type="domain" description="Beta-xylosidase C-terminal Concanavalin A-like" evidence="5">
    <location>
        <begin position="408"/>
        <end position="597"/>
    </location>
</feature>
<dbReference type="CDD" id="cd18617">
    <property type="entry name" value="GH43_XynB-like"/>
    <property type="match status" value="1"/>
</dbReference>
<dbReference type="InterPro" id="IPR051795">
    <property type="entry name" value="Glycosyl_Hydrlase_43"/>
</dbReference>
<dbReference type="EMBL" id="JALMLT010000002">
    <property type="protein sequence ID" value="MDT8758533.1"/>
    <property type="molecule type" value="Genomic_DNA"/>
</dbReference>
<name>A0ABU3N1U9_9SPHN</name>
<proteinExistence type="inferred from homology"/>
<dbReference type="InterPro" id="IPR023296">
    <property type="entry name" value="Glyco_hydro_beta-prop_sf"/>
</dbReference>